<dbReference type="InParanoid" id="I7MFQ4"/>
<dbReference type="GeneID" id="7833828"/>
<evidence type="ECO:0000313" key="3">
    <source>
        <dbReference type="Proteomes" id="UP000009168"/>
    </source>
</evidence>
<feature type="compositionally biased region" description="Low complexity" evidence="1">
    <location>
        <begin position="21"/>
        <end position="50"/>
    </location>
</feature>
<evidence type="ECO:0000313" key="2">
    <source>
        <dbReference type="EMBL" id="EAS00428.2"/>
    </source>
</evidence>
<sequence>MSSSTNNANANKQSDGMPKGQVNQQTSSQSNSLGLAQQVQQQKELQQSGGRVQACPDGSQPVSRRNSNNHQNDKQQPQAKNGNQQGSHVKEVNVNYSDDEIHINPDLEKFFKKREFIEQIQKPMLRSSQDRFGDVKSAGSSVGAQQSVNNQRRALHQMGLISKQESNNEATKLNKLKRYSDKLSNAIKSLQQWEEPLVQMGVAKTPDERFENAEKVLNRWQDLGLIDGPDTEQMMMKYPEYENELQNEKINPKIKNNHNSNHFHSDKYNQSLNNFNRINKDDVDQDQEIPKTNFKIRNNRDGSQTNRYKNGTGDLHRQVQQSPRLNTEKNLKEELQQHSLQNNMFTPQNKLRKSSQQNPKRNLNMLDEQIIKNLNENKFLEDQKNQIMANNLNHQHRPQYQQKLLSNTQPIAQNNLMSSSQNEYGTSPNINNSVNGHILQARPRLRTPKKSEKLNAPPEYNEAITNEIEKQYRMRYSSAEPHTNNQHNLYDSTPGNSYQKYGTSFLQPQSTRKDTYANTHRSGDENEVSSLFPQIHNFSETFRLTSGGKLKNSMNQSRAETPKRKTNYVSTAYPHATLMGNQIRGSTPKYQNRNQL</sequence>
<accession>I7MFQ4</accession>
<dbReference type="RefSeq" id="XP_001020673.2">
    <property type="nucleotide sequence ID" value="XM_001020673.3"/>
</dbReference>
<reference evidence="3" key="1">
    <citation type="journal article" date="2006" name="PLoS Biol.">
        <title>Macronuclear genome sequence of the ciliate Tetrahymena thermophila, a model eukaryote.</title>
        <authorList>
            <person name="Eisen J.A."/>
            <person name="Coyne R.S."/>
            <person name="Wu M."/>
            <person name="Wu D."/>
            <person name="Thiagarajan M."/>
            <person name="Wortman J.R."/>
            <person name="Badger J.H."/>
            <person name="Ren Q."/>
            <person name="Amedeo P."/>
            <person name="Jones K.M."/>
            <person name="Tallon L.J."/>
            <person name="Delcher A.L."/>
            <person name="Salzberg S.L."/>
            <person name="Silva J.C."/>
            <person name="Haas B.J."/>
            <person name="Majoros W.H."/>
            <person name="Farzad M."/>
            <person name="Carlton J.M."/>
            <person name="Smith R.K. Jr."/>
            <person name="Garg J."/>
            <person name="Pearlman R.E."/>
            <person name="Karrer K.M."/>
            <person name="Sun L."/>
            <person name="Manning G."/>
            <person name="Elde N.C."/>
            <person name="Turkewitz A.P."/>
            <person name="Asai D.J."/>
            <person name="Wilkes D.E."/>
            <person name="Wang Y."/>
            <person name="Cai H."/>
            <person name="Collins K."/>
            <person name="Stewart B.A."/>
            <person name="Lee S.R."/>
            <person name="Wilamowska K."/>
            <person name="Weinberg Z."/>
            <person name="Ruzzo W.L."/>
            <person name="Wloga D."/>
            <person name="Gaertig J."/>
            <person name="Frankel J."/>
            <person name="Tsao C.-C."/>
            <person name="Gorovsky M.A."/>
            <person name="Keeling P.J."/>
            <person name="Waller R.F."/>
            <person name="Patron N.J."/>
            <person name="Cherry J.M."/>
            <person name="Stover N.A."/>
            <person name="Krieger C.J."/>
            <person name="del Toro C."/>
            <person name="Ryder H.F."/>
            <person name="Williamson S.C."/>
            <person name="Barbeau R.A."/>
            <person name="Hamilton E.P."/>
            <person name="Orias E."/>
        </authorList>
    </citation>
    <scope>NUCLEOTIDE SEQUENCE [LARGE SCALE GENOMIC DNA]</scope>
    <source>
        <strain evidence="3">SB210</strain>
    </source>
</reference>
<feature type="region of interest" description="Disordered" evidence="1">
    <location>
        <begin position="279"/>
        <end position="314"/>
    </location>
</feature>
<keyword evidence="3" id="KW-1185">Reference proteome</keyword>
<protein>
    <submittedName>
        <fullName evidence="2">Kinase domain protein</fullName>
    </submittedName>
</protein>
<proteinExistence type="predicted"/>
<dbReference type="AlphaFoldDB" id="I7MFQ4"/>
<dbReference type="HOGENOM" id="CLU_458223_0_0_1"/>
<dbReference type="KEGG" id="tet:TTHERM_00221010"/>
<name>I7MFQ4_TETTS</name>
<dbReference type="EMBL" id="GG662621">
    <property type="protein sequence ID" value="EAS00428.2"/>
    <property type="molecule type" value="Genomic_DNA"/>
</dbReference>
<organism evidence="2 3">
    <name type="scientific">Tetrahymena thermophila (strain SB210)</name>
    <dbReference type="NCBI Taxonomy" id="312017"/>
    <lineage>
        <taxon>Eukaryota</taxon>
        <taxon>Sar</taxon>
        <taxon>Alveolata</taxon>
        <taxon>Ciliophora</taxon>
        <taxon>Intramacronucleata</taxon>
        <taxon>Oligohymenophorea</taxon>
        <taxon>Hymenostomatida</taxon>
        <taxon>Tetrahymenina</taxon>
        <taxon>Tetrahymenidae</taxon>
        <taxon>Tetrahymena</taxon>
    </lineage>
</organism>
<gene>
    <name evidence="2" type="ORF">TTHERM_00221010</name>
</gene>
<feature type="compositionally biased region" description="Polar residues" evidence="1">
    <location>
        <begin position="509"/>
        <end position="520"/>
    </location>
</feature>
<dbReference type="GO" id="GO:0016301">
    <property type="term" value="F:kinase activity"/>
    <property type="evidence" value="ECO:0007669"/>
    <property type="project" value="UniProtKB-KW"/>
</dbReference>
<dbReference type="Proteomes" id="UP000009168">
    <property type="component" value="Unassembled WGS sequence"/>
</dbReference>
<feature type="region of interest" description="Disordered" evidence="1">
    <location>
        <begin position="1"/>
        <end position="88"/>
    </location>
</feature>
<feature type="compositionally biased region" description="Polar residues" evidence="1">
    <location>
        <begin position="60"/>
        <end position="87"/>
    </location>
</feature>
<evidence type="ECO:0000256" key="1">
    <source>
        <dbReference type="SAM" id="MobiDB-lite"/>
    </source>
</evidence>
<keyword evidence="2" id="KW-0808">Transferase</keyword>
<feature type="compositionally biased region" description="Polar residues" evidence="1">
    <location>
        <begin position="1"/>
        <end position="14"/>
    </location>
</feature>
<feature type="region of interest" description="Disordered" evidence="1">
    <location>
        <begin position="509"/>
        <end position="529"/>
    </location>
</feature>
<feature type="region of interest" description="Disordered" evidence="1">
    <location>
        <begin position="546"/>
        <end position="567"/>
    </location>
</feature>
<keyword evidence="2" id="KW-0418">Kinase</keyword>